<dbReference type="SUPFAM" id="SSF52129">
    <property type="entry name" value="Caspase-like"/>
    <property type="match status" value="1"/>
</dbReference>
<dbReference type="PROSITE" id="PS50208">
    <property type="entry name" value="CASPASE_P20"/>
    <property type="match status" value="1"/>
</dbReference>
<dbReference type="InterPro" id="IPR001309">
    <property type="entry name" value="Pept_C14_p20"/>
</dbReference>
<dbReference type="Proteomes" id="UP000314986">
    <property type="component" value="Unassembled WGS sequence"/>
</dbReference>
<reference evidence="3" key="5">
    <citation type="submission" date="2025-09" db="UniProtKB">
        <authorList>
            <consortium name="Ensembl"/>
        </authorList>
    </citation>
    <scope>IDENTIFICATION</scope>
</reference>
<dbReference type="FunFam" id="3.40.50.1460:FF:000004">
    <property type="entry name" value="Mucosa-associated lymphoid tissue lymphoma translocation protein 1"/>
    <property type="match status" value="1"/>
</dbReference>
<dbReference type="GeneTree" id="ENSGT00390000018044"/>
<reference evidence="3" key="4">
    <citation type="submission" date="2025-08" db="UniProtKB">
        <authorList>
            <consortium name="Ensembl"/>
        </authorList>
    </citation>
    <scope>IDENTIFICATION</scope>
</reference>
<dbReference type="SUPFAM" id="SSF47986">
    <property type="entry name" value="DEATH domain"/>
    <property type="match status" value="1"/>
</dbReference>
<dbReference type="InterPro" id="IPR029030">
    <property type="entry name" value="Caspase-like_dom_sf"/>
</dbReference>
<dbReference type="InterPro" id="IPR011029">
    <property type="entry name" value="DEATH-like_dom_sf"/>
</dbReference>
<feature type="domain" description="Ig-like" evidence="2">
    <location>
        <begin position="195"/>
        <end position="275"/>
    </location>
</feature>
<dbReference type="InterPro" id="IPR036179">
    <property type="entry name" value="Ig-like_dom_sf"/>
</dbReference>
<evidence type="ECO:0000259" key="2">
    <source>
        <dbReference type="PROSITE" id="PS50835"/>
    </source>
</evidence>
<dbReference type="InterPro" id="IPR003598">
    <property type="entry name" value="Ig_sub2"/>
</dbReference>
<feature type="domain" description="Caspase family p20" evidence="1">
    <location>
        <begin position="300"/>
        <end position="427"/>
    </location>
</feature>
<dbReference type="PANTHER" id="PTHR22576:SF27">
    <property type="entry name" value="PARACASPASE 2"/>
    <property type="match status" value="1"/>
</dbReference>
<dbReference type="CDD" id="cd00096">
    <property type="entry name" value="Ig"/>
    <property type="match status" value="1"/>
</dbReference>
<dbReference type="InterPro" id="IPR013783">
    <property type="entry name" value="Ig-like_fold"/>
</dbReference>
<dbReference type="AlphaFoldDB" id="A0A4W3GPC7"/>
<evidence type="ECO:0000313" key="4">
    <source>
        <dbReference type="Proteomes" id="UP000314986"/>
    </source>
</evidence>
<dbReference type="Ensembl" id="ENSCMIT00000005004.1">
    <property type="protein sequence ID" value="ENSCMIP00000004825.1"/>
    <property type="gene ID" value="ENSCMIG00000002819.1"/>
</dbReference>
<dbReference type="InParanoid" id="A0A4W3GPC7"/>
<dbReference type="Pfam" id="PF18703">
    <property type="entry name" value="MALT1_Ig"/>
    <property type="match status" value="1"/>
</dbReference>
<reference evidence="4" key="3">
    <citation type="journal article" date="2014" name="Nature">
        <title>Elephant shark genome provides unique insights into gnathostome evolution.</title>
        <authorList>
            <consortium name="International Elephant Shark Genome Sequencing Consortium"/>
            <person name="Venkatesh B."/>
            <person name="Lee A.P."/>
            <person name="Ravi V."/>
            <person name="Maurya A.K."/>
            <person name="Lian M.M."/>
            <person name="Swann J.B."/>
            <person name="Ohta Y."/>
            <person name="Flajnik M.F."/>
            <person name="Sutoh Y."/>
            <person name="Kasahara M."/>
            <person name="Hoon S."/>
            <person name="Gangu V."/>
            <person name="Roy S.W."/>
            <person name="Irimia M."/>
            <person name="Korzh V."/>
            <person name="Kondrychyn I."/>
            <person name="Lim Z.W."/>
            <person name="Tay B.H."/>
            <person name="Tohari S."/>
            <person name="Kong K.W."/>
            <person name="Ho S."/>
            <person name="Lorente-Galdos B."/>
            <person name="Quilez J."/>
            <person name="Marques-Bonet T."/>
            <person name="Raney B.J."/>
            <person name="Ingham P.W."/>
            <person name="Tay A."/>
            <person name="Hillier L.W."/>
            <person name="Minx P."/>
            <person name="Boehm T."/>
            <person name="Wilson R.K."/>
            <person name="Brenner S."/>
            <person name="Warren W.C."/>
        </authorList>
    </citation>
    <scope>NUCLEOTIDE SEQUENCE [LARGE SCALE GENOMIC DNA]</scope>
</reference>
<organism evidence="3 4">
    <name type="scientific">Callorhinchus milii</name>
    <name type="common">Ghost shark</name>
    <dbReference type="NCBI Taxonomy" id="7868"/>
    <lineage>
        <taxon>Eukaryota</taxon>
        <taxon>Metazoa</taxon>
        <taxon>Chordata</taxon>
        <taxon>Craniata</taxon>
        <taxon>Vertebrata</taxon>
        <taxon>Chondrichthyes</taxon>
        <taxon>Holocephali</taxon>
        <taxon>Chimaeriformes</taxon>
        <taxon>Callorhinchidae</taxon>
        <taxon>Callorhinchus</taxon>
    </lineage>
</organism>
<proteinExistence type="predicted"/>
<dbReference type="Pfam" id="PF00656">
    <property type="entry name" value="Peptidase_C14"/>
    <property type="match status" value="1"/>
</dbReference>
<dbReference type="SMART" id="SM00408">
    <property type="entry name" value="IGc2"/>
    <property type="match status" value="1"/>
</dbReference>
<dbReference type="InterPro" id="IPR041077">
    <property type="entry name" value="MALT1_Ig"/>
</dbReference>
<evidence type="ECO:0000313" key="3">
    <source>
        <dbReference type="Ensembl" id="ENSCMIP00000004825.1"/>
    </source>
</evidence>
<dbReference type="InterPro" id="IPR007110">
    <property type="entry name" value="Ig-like_dom"/>
</dbReference>
<dbReference type="Gene3D" id="3.40.50.1460">
    <property type="match status" value="1"/>
</dbReference>
<reference evidence="4" key="2">
    <citation type="journal article" date="2007" name="PLoS Biol.">
        <title>Survey sequencing and comparative analysis of the elephant shark (Callorhinchus milii) genome.</title>
        <authorList>
            <person name="Venkatesh B."/>
            <person name="Kirkness E.F."/>
            <person name="Loh Y.H."/>
            <person name="Halpern A.L."/>
            <person name="Lee A.P."/>
            <person name="Johnson J."/>
            <person name="Dandona N."/>
            <person name="Viswanathan L.D."/>
            <person name="Tay A."/>
            <person name="Venter J.C."/>
            <person name="Strausberg R.L."/>
            <person name="Brenner S."/>
        </authorList>
    </citation>
    <scope>NUCLEOTIDE SEQUENCE [LARGE SCALE GENOMIC DNA]</scope>
</reference>
<dbReference type="Gene3D" id="2.60.40.10">
    <property type="entry name" value="Immunoglobulins"/>
    <property type="match status" value="2"/>
</dbReference>
<dbReference type="STRING" id="7868.ENSCMIP00000004825"/>
<dbReference type="InterPro" id="IPR003599">
    <property type="entry name" value="Ig_sub"/>
</dbReference>
<dbReference type="SMART" id="SM00409">
    <property type="entry name" value="IG"/>
    <property type="match status" value="1"/>
</dbReference>
<reference evidence="4" key="1">
    <citation type="journal article" date="2006" name="Science">
        <title>Ancient noncoding elements conserved in the human genome.</title>
        <authorList>
            <person name="Venkatesh B."/>
            <person name="Kirkness E.F."/>
            <person name="Loh Y.H."/>
            <person name="Halpern A.L."/>
            <person name="Lee A.P."/>
            <person name="Johnson J."/>
            <person name="Dandona N."/>
            <person name="Viswanathan L.D."/>
            <person name="Tay A."/>
            <person name="Venter J.C."/>
            <person name="Strausberg R.L."/>
            <person name="Brenner S."/>
        </authorList>
    </citation>
    <scope>NUCLEOTIDE SEQUENCE [LARGE SCALE GENOMIC DNA]</scope>
</reference>
<dbReference type="InterPro" id="IPR011600">
    <property type="entry name" value="Pept_C14_caspase"/>
</dbReference>
<sequence>MPDALPLKPAPLARLHSPELDPALLPSSLGWKCTDEESSRSHGTIEPEKGMDQCSLKVLEPVGSPGRSFLQILADRGCTVWYLLSCLDRMDHREAVGLPAAVCITVQPESRDVVVGERVVLYCGAVGASGLSYQWFQGSREVKRSTFTVCMGYGVCMGVCVYGVCMRVCVYGVCACMGWVCVDWVFRKLGYVCSLRILVHPNSLRLQEGQHMSLQCSATGTPPPQYQWFRNNQSIPDATESSLKVTGVTTADRGVYCCRVYNLYQQVLSREAHVEIGKVSPEIDWQPPADCTPWFLSPATDKVALLMGNMNYQHHKQLRAPMVDVHELTNLLRQLDFKVVSLLDLSRREMQKAVNEFLLLLDKGVYGLLYYAGHGYENYGNSFMVPIDAPDSYTSEHCLCVQGILQRMQDKQTRLNVFLLDMCRKRNLHDGIIPRLEAFRVTANIVFGYATCLDAEAYEISHGNRSNGIFISFLKKRLLEDEKITVLLDKVAEDMGTYELTKGKQALEIRSSLSERRALTDHIQQFNSCDKSSARNLQWAKAHELPESRFVTFDCGVSVRLGFAAEFSNIMMIYTQIVQIPDGILHCEATLTDFSEDLDVDIKQTNKDCPEETGSVLFTFRNFDCADRCLYTRLSKLQKLRKELRFCVCLQYCYQGLLESVVEKQMVDVGKPLVAKLNLHDSHALNDYFYLHGPLRNSSSDPSTSNSLYHHRSALSPFHHYYFGHFSSECSSLVYPKLQIPIPRPLAFLRPHCDESHCTVFSSISLLPEPQNYGNSSFLQSSSSLHSTGLLTCTTAFIL</sequence>
<dbReference type="Gene3D" id="1.10.533.10">
    <property type="entry name" value="Death Domain, Fas"/>
    <property type="match status" value="1"/>
</dbReference>
<dbReference type="Gene3D" id="2.60.40.3360">
    <property type="match status" value="1"/>
</dbReference>
<dbReference type="GO" id="GO:0004197">
    <property type="term" value="F:cysteine-type endopeptidase activity"/>
    <property type="evidence" value="ECO:0007669"/>
    <property type="project" value="InterPro"/>
</dbReference>
<dbReference type="SUPFAM" id="SSF48726">
    <property type="entry name" value="Immunoglobulin"/>
    <property type="match status" value="2"/>
</dbReference>
<dbReference type="GO" id="GO:0006508">
    <property type="term" value="P:proteolysis"/>
    <property type="evidence" value="ECO:0007669"/>
    <property type="project" value="InterPro"/>
</dbReference>
<protein>
    <recommendedName>
        <fullName evidence="5">MALT paracaspase 2</fullName>
    </recommendedName>
</protein>
<accession>A0A4W3GPC7</accession>
<keyword evidence="4" id="KW-1185">Reference proteome</keyword>
<dbReference type="PANTHER" id="PTHR22576">
    <property type="entry name" value="MUCOSA ASSOCIATED LYMPHOID TISSUE LYMPHOMA TRANSLOCATION PROTEIN 1/PARACASPASE"/>
    <property type="match status" value="1"/>
</dbReference>
<evidence type="ECO:0000259" key="1">
    <source>
        <dbReference type="PROSITE" id="PS50208"/>
    </source>
</evidence>
<dbReference type="Pfam" id="PF13927">
    <property type="entry name" value="Ig_3"/>
    <property type="match status" value="1"/>
</dbReference>
<dbReference type="InterPro" id="IPR033540">
    <property type="entry name" value="MALT1_IG-like_dom_sf"/>
</dbReference>
<evidence type="ECO:0008006" key="5">
    <source>
        <dbReference type="Google" id="ProtNLM"/>
    </source>
</evidence>
<name>A0A4W3GPC7_CALMI</name>
<dbReference type="PROSITE" id="PS50835">
    <property type="entry name" value="IG_LIKE"/>
    <property type="match status" value="1"/>
</dbReference>
<dbReference type="InterPro" id="IPR052039">
    <property type="entry name" value="Caspase-related_regulators"/>
</dbReference>